<dbReference type="InterPro" id="IPR002314">
    <property type="entry name" value="aa-tRNA-synt_IIb"/>
</dbReference>
<evidence type="ECO:0000256" key="5">
    <source>
        <dbReference type="ARBA" id="ARBA00022741"/>
    </source>
</evidence>
<dbReference type="EMBL" id="PCTS01000003">
    <property type="protein sequence ID" value="PIP86786.1"/>
    <property type="molecule type" value="Genomic_DNA"/>
</dbReference>
<evidence type="ECO:0000256" key="1">
    <source>
        <dbReference type="ARBA" id="ARBA00008226"/>
    </source>
</evidence>
<evidence type="ECO:0000256" key="3">
    <source>
        <dbReference type="ARBA" id="ARBA00022490"/>
    </source>
</evidence>
<dbReference type="EC" id="6.1.1.14" evidence="2"/>
<dbReference type="InterPro" id="IPR027031">
    <property type="entry name" value="Gly-tRNA_synthase/POLG2"/>
</dbReference>
<dbReference type="SUPFAM" id="SSF52954">
    <property type="entry name" value="Class II aaRS ABD-related"/>
    <property type="match status" value="1"/>
</dbReference>
<dbReference type="InterPro" id="IPR033731">
    <property type="entry name" value="GlyRS-like_core"/>
</dbReference>
<dbReference type="GO" id="GO:0070062">
    <property type="term" value="C:extracellular exosome"/>
    <property type="evidence" value="ECO:0007669"/>
    <property type="project" value="UniProtKB-ARBA"/>
</dbReference>
<gene>
    <name evidence="10" type="ORF">COW82_00155</name>
</gene>
<dbReference type="FunFam" id="3.40.50.800:FF:000002">
    <property type="entry name" value="Glycine--tRNA ligase"/>
    <property type="match status" value="1"/>
</dbReference>
<comment type="caution">
    <text evidence="10">The sequence shown here is derived from an EMBL/GenBank/DDBJ whole genome shotgun (WGS) entry which is preliminary data.</text>
</comment>
<dbReference type="InterPro" id="IPR045864">
    <property type="entry name" value="aa-tRNA-synth_II/BPL/LPL"/>
</dbReference>
<dbReference type="GO" id="GO:0004081">
    <property type="term" value="F:bis(5'-nucleosyl)-tetraphosphatase (asymmetrical) activity"/>
    <property type="evidence" value="ECO:0007669"/>
    <property type="project" value="UniProtKB-ARBA"/>
</dbReference>
<dbReference type="Gene3D" id="3.40.50.800">
    <property type="entry name" value="Anticodon-binding domain"/>
    <property type="match status" value="1"/>
</dbReference>
<dbReference type="GO" id="GO:0005737">
    <property type="term" value="C:cytoplasm"/>
    <property type="evidence" value="ECO:0007669"/>
    <property type="project" value="InterPro"/>
</dbReference>
<accession>A0A2H0DX87</accession>
<dbReference type="InterPro" id="IPR004154">
    <property type="entry name" value="Anticodon-bd"/>
</dbReference>
<dbReference type="PROSITE" id="PS50862">
    <property type="entry name" value="AA_TRNA_LIGASE_II"/>
    <property type="match status" value="1"/>
</dbReference>
<dbReference type="InterPro" id="IPR036621">
    <property type="entry name" value="Anticodon-bd_dom_sf"/>
</dbReference>
<dbReference type="Proteomes" id="UP000231276">
    <property type="component" value="Unassembled WGS sequence"/>
</dbReference>
<dbReference type="InterPro" id="IPR006195">
    <property type="entry name" value="aa-tRNA-synth_II"/>
</dbReference>
<evidence type="ECO:0000313" key="10">
    <source>
        <dbReference type="EMBL" id="PIP86786.1"/>
    </source>
</evidence>
<dbReference type="CDD" id="cd00858">
    <property type="entry name" value="GlyRS_anticodon"/>
    <property type="match status" value="1"/>
</dbReference>
<evidence type="ECO:0000256" key="7">
    <source>
        <dbReference type="ARBA" id="ARBA00022917"/>
    </source>
</evidence>
<keyword evidence="6" id="KW-0067">ATP-binding</keyword>
<keyword evidence="4 10" id="KW-0436">Ligase</keyword>
<evidence type="ECO:0000256" key="2">
    <source>
        <dbReference type="ARBA" id="ARBA00012829"/>
    </source>
</evidence>
<dbReference type="NCBIfam" id="TIGR00389">
    <property type="entry name" value="glyS_dimeric"/>
    <property type="match status" value="1"/>
</dbReference>
<dbReference type="PANTHER" id="PTHR10745">
    <property type="entry name" value="GLYCYL-TRNA SYNTHETASE/DNA POLYMERASE SUBUNIT GAMMA-2"/>
    <property type="match status" value="1"/>
</dbReference>
<dbReference type="Pfam" id="PF03129">
    <property type="entry name" value="HGTP_anticodon"/>
    <property type="match status" value="1"/>
</dbReference>
<dbReference type="NCBIfam" id="NF003211">
    <property type="entry name" value="PRK04173.1"/>
    <property type="match status" value="1"/>
</dbReference>
<comment type="similarity">
    <text evidence="1">Belongs to the class-II aminoacyl-tRNA synthetase family.</text>
</comment>
<reference evidence="10 11" key="1">
    <citation type="submission" date="2017-09" db="EMBL/GenBank/DDBJ databases">
        <title>Depth-based differentiation of microbial function through sediment-hosted aquifers and enrichment of novel symbionts in the deep terrestrial subsurface.</title>
        <authorList>
            <person name="Probst A.J."/>
            <person name="Ladd B."/>
            <person name="Jarett J.K."/>
            <person name="Geller-Mcgrath D.E."/>
            <person name="Sieber C.M."/>
            <person name="Emerson J.B."/>
            <person name="Anantharaman K."/>
            <person name="Thomas B.C."/>
            <person name="Malmstrom R."/>
            <person name="Stieglmeier M."/>
            <person name="Klingl A."/>
            <person name="Woyke T."/>
            <person name="Ryan C.M."/>
            <person name="Banfield J.F."/>
        </authorList>
    </citation>
    <scope>NUCLEOTIDE SEQUENCE [LARGE SCALE GENOMIC DNA]</scope>
    <source>
        <strain evidence="10">CG22_combo_CG10-13_8_21_14_all_43_18</strain>
    </source>
</reference>
<evidence type="ECO:0000313" key="11">
    <source>
        <dbReference type="Proteomes" id="UP000231276"/>
    </source>
</evidence>
<keyword evidence="5" id="KW-0547">Nucleotide-binding</keyword>
<sequence length="435" mass="50593">MSGKTTMEKLVSLAKRRGFIYPGSEFYGGLAGFWDYGPMGVELKRNIENLWWKMFVQSVPNIYGLDAAIIMNQKVWQASGHAEGFSDLMVECKECKKRYRADHIKSDRCLECGGDLGEASLFNMMFETRVGAKQDEDSKTYLRPETAQGIFVNFKNVLDSYSPKMPFGIAQIGKAFRNEISPRDFVFRSREFTQMEIEYFVEEKNWEKEFDNWLLFMREWNEALGLKNVKEIDTPRDNLAHYSKKTIDFEYEFPFGRSELYGLAYRTDYDLKKHMEESGEDLRYRPHEGEPFLPHVIEPTFGLDRTILALLNEHYNENGERGVWLALPYKLAPVKAAVFPLLRNKEELVSKAREIYSSLRKEIPGVAWDDNGNVGKRYRRQDEVGTPFCVTIDFDTLEGEENSKDTVTVRNRDTMKQERVAIDDLVDYLKEKIGI</sequence>
<dbReference type="PANTHER" id="PTHR10745:SF8">
    <property type="entry name" value="DNA POLYMERASE SUBUNIT GAMMA-2, MITOCHONDRIAL"/>
    <property type="match status" value="1"/>
</dbReference>
<dbReference type="GO" id="GO:1990742">
    <property type="term" value="C:microvesicle"/>
    <property type="evidence" value="ECO:0007669"/>
    <property type="project" value="UniProtKB-ARBA"/>
</dbReference>
<dbReference type="CDD" id="cd00774">
    <property type="entry name" value="GlyRS-like_core"/>
    <property type="match status" value="1"/>
</dbReference>
<proteinExistence type="inferred from homology"/>
<keyword evidence="3" id="KW-0963">Cytoplasm</keyword>
<dbReference type="Pfam" id="PF00587">
    <property type="entry name" value="tRNA-synt_2b"/>
    <property type="match status" value="1"/>
</dbReference>
<keyword evidence="8" id="KW-0030">Aminoacyl-tRNA synthetase</keyword>
<feature type="domain" description="Aminoacyl-transfer RNA synthetases class-II family profile" evidence="9">
    <location>
        <begin position="8"/>
        <end position="340"/>
    </location>
</feature>
<dbReference type="PRINTS" id="PR01043">
    <property type="entry name" value="TRNASYNTHGLY"/>
</dbReference>
<protein>
    <recommendedName>
        <fullName evidence="2">glycine--tRNA ligase</fullName>
        <ecNumber evidence="2">6.1.1.14</ecNumber>
    </recommendedName>
</protein>
<evidence type="ECO:0000256" key="6">
    <source>
        <dbReference type="ARBA" id="ARBA00022840"/>
    </source>
</evidence>
<organism evidence="10 11">
    <name type="scientific">Candidatus Campbellbacteria bacterium CG22_combo_CG10-13_8_21_14_all_43_18</name>
    <dbReference type="NCBI Taxonomy" id="1974530"/>
    <lineage>
        <taxon>Bacteria</taxon>
        <taxon>Candidatus Campbelliibacteriota</taxon>
    </lineage>
</organism>
<dbReference type="GO" id="GO:0004820">
    <property type="term" value="F:glycine-tRNA ligase activity"/>
    <property type="evidence" value="ECO:0007669"/>
    <property type="project" value="UniProtKB-EC"/>
</dbReference>
<keyword evidence="7" id="KW-0648">Protein biosynthesis</keyword>
<dbReference type="GO" id="GO:0005524">
    <property type="term" value="F:ATP binding"/>
    <property type="evidence" value="ECO:0007669"/>
    <property type="project" value="UniProtKB-KW"/>
</dbReference>
<evidence type="ECO:0000256" key="8">
    <source>
        <dbReference type="ARBA" id="ARBA00023146"/>
    </source>
</evidence>
<dbReference type="SUPFAM" id="SSF55681">
    <property type="entry name" value="Class II aaRS and biotin synthetases"/>
    <property type="match status" value="1"/>
</dbReference>
<dbReference type="AlphaFoldDB" id="A0A2H0DX87"/>
<evidence type="ECO:0000256" key="4">
    <source>
        <dbReference type="ARBA" id="ARBA00022598"/>
    </source>
</evidence>
<dbReference type="InterPro" id="IPR002315">
    <property type="entry name" value="tRNA-synt_gly"/>
</dbReference>
<name>A0A2H0DX87_9BACT</name>
<dbReference type="GO" id="GO:0015966">
    <property type="term" value="P:diadenosine tetraphosphate biosynthetic process"/>
    <property type="evidence" value="ECO:0007669"/>
    <property type="project" value="UniProtKB-ARBA"/>
</dbReference>
<evidence type="ECO:0000259" key="9">
    <source>
        <dbReference type="PROSITE" id="PS50862"/>
    </source>
</evidence>
<dbReference type="GO" id="GO:0006426">
    <property type="term" value="P:glycyl-tRNA aminoacylation"/>
    <property type="evidence" value="ECO:0007669"/>
    <property type="project" value="InterPro"/>
</dbReference>
<dbReference type="Gene3D" id="3.30.930.10">
    <property type="entry name" value="Bira Bifunctional Protein, Domain 2"/>
    <property type="match status" value="1"/>
</dbReference>